<name>A0AAN9MWK1_CANGL</name>
<dbReference type="EMBL" id="JAYMYQ010000001">
    <property type="protein sequence ID" value="KAK7362355.1"/>
    <property type="molecule type" value="Genomic_DNA"/>
</dbReference>
<accession>A0AAN9MWK1</accession>
<comment type="caution">
    <text evidence="1">The sequence shown here is derived from an EMBL/GenBank/DDBJ whole genome shotgun (WGS) entry which is preliminary data.</text>
</comment>
<reference evidence="1 2" key="1">
    <citation type="submission" date="2024-01" db="EMBL/GenBank/DDBJ databases">
        <title>The genomes of 5 underutilized Papilionoideae crops provide insights into root nodulation and disease resistanc.</title>
        <authorList>
            <person name="Jiang F."/>
        </authorList>
    </citation>
    <scope>NUCLEOTIDE SEQUENCE [LARGE SCALE GENOMIC DNA]</scope>
    <source>
        <strain evidence="1">LVBAO_FW01</strain>
        <tissue evidence="1">Leaves</tissue>
    </source>
</reference>
<evidence type="ECO:0000313" key="1">
    <source>
        <dbReference type="EMBL" id="KAK7362355.1"/>
    </source>
</evidence>
<dbReference type="Proteomes" id="UP001367508">
    <property type="component" value="Unassembled WGS sequence"/>
</dbReference>
<dbReference type="AlphaFoldDB" id="A0AAN9MWK1"/>
<organism evidence="1 2">
    <name type="scientific">Canavalia gladiata</name>
    <name type="common">Sword bean</name>
    <name type="synonym">Dolichos gladiatus</name>
    <dbReference type="NCBI Taxonomy" id="3824"/>
    <lineage>
        <taxon>Eukaryota</taxon>
        <taxon>Viridiplantae</taxon>
        <taxon>Streptophyta</taxon>
        <taxon>Embryophyta</taxon>
        <taxon>Tracheophyta</taxon>
        <taxon>Spermatophyta</taxon>
        <taxon>Magnoliopsida</taxon>
        <taxon>eudicotyledons</taxon>
        <taxon>Gunneridae</taxon>
        <taxon>Pentapetalae</taxon>
        <taxon>rosids</taxon>
        <taxon>fabids</taxon>
        <taxon>Fabales</taxon>
        <taxon>Fabaceae</taxon>
        <taxon>Papilionoideae</taxon>
        <taxon>50 kb inversion clade</taxon>
        <taxon>NPAAA clade</taxon>
        <taxon>indigoferoid/millettioid clade</taxon>
        <taxon>Phaseoleae</taxon>
        <taxon>Canavalia</taxon>
    </lineage>
</organism>
<sequence>MSFYDLSQSSKKRCWFFMTRSEVFNRVKNPLQIDEVRKLFVVTATKDDRASSVLPSKDRFGSLFARKHGVAYAAMCKSWRETCREIITLSLKQPGRLQADCTTPEVDWKLARAAQKPRDEETPRN</sequence>
<gene>
    <name evidence="1" type="ORF">VNO77_04466</name>
</gene>
<evidence type="ECO:0000313" key="2">
    <source>
        <dbReference type="Proteomes" id="UP001367508"/>
    </source>
</evidence>
<keyword evidence="2" id="KW-1185">Reference proteome</keyword>
<protein>
    <submittedName>
        <fullName evidence="1">Uncharacterized protein</fullName>
    </submittedName>
</protein>
<proteinExistence type="predicted"/>